<gene>
    <name evidence="14" type="primary">syfB</name>
    <name evidence="11" type="synonym">pheT</name>
</gene>
<dbReference type="InterPro" id="IPR005121">
    <property type="entry name" value="Fdx_antiC-bd"/>
</dbReference>
<evidence type="ECO:0000256" key="2">
    <source>
        <dbReference type="ARBA" id="ARBA00011209"/>
    </source>
</evidence>
<comment type="similarity">
    <text evidence="1 11">Belongs to the phenylalanyl-tRNA synthetase beta subunit family. Type 1 subfamily.</text>
</comment>
<comment type="catalytic activity">
    <reaction evidence="10 11">
        <text>tRNA(Phe) + L-phenylalanine + ATP = L-phenylalanyl-tRNA(Phe) + AMP + diphosphate + H(+)</text>
        <dbReference type="Rhea" id="RHEA:19413"/>
        <dbReference type="Rhea" id="RHEA-COMP:9668"/>
        <dbReference type="Rhea" id="RHEA-COMP:9699"/>
        <dbReference type="ChEBI" id="CHEBI:15378"/>
        <dbReference type="ChEBI" id="CHEBI:30616"/>
        <dbReference type="ChEBI" id="CHEBI:33019"/>
        <dbReference type="ChEBI" id="CHEBI:58095"/>
        <dbReference type="ChEBI" id="CHEBI:78442"/>
        <dbReference type="ChEBI" id="CHEBI:78531"/>
        <dbReference type="ChEBI" id="CHEBI:456215"/>
        <dbReference type="EC" id="6.1.1.20"/>
    </reaction>
</comment>
<dbReference type="GO" id="GO:0006432">
    <property type="term" value="P:phenylalanyl-tRNA aminoacylation"/>
    <property type="evidence" value="ECO:0007669"/>
    <property type="project" value="UniProtKB-UniRule"/>
</dbReference>
<dbReference type="Gene3D" id="3.50.40.10">
    <property type="entry name" value="Phenylalanyl-trna Synthetase, Chain B, domain 3"/>
    <property type="match status" value="1"/>
</dbReference>
<keyword evidence="5 11" id="KW-0547">Nucleotide-binding</keyword>
<dbReference type="SMART" id="SM00873">
    <property type="entry name" value="B3_4"/>
    <property type="match status" value="1"/>
</dbReference>
<evidence type="ECO:0000256" key="1">
    <source>
        <dbReference type="ARBA" id="ARBA00008653"/>
    </source>
</evidence>
<dbReference type="InterPro" id="IPR005146">
    <property type="entry name" value="B3/B4_tRNA-bd"/>
</dbReference>
<reference evidence="14" key="1">
    <citation type="submission" date="2022-02" db="EMBL/GenBank/DDBJ databases">
        <authorList>
            <person name="Wang Y."/>
            <person name="Chen N."/>
        </authorList>
    </citation>
    <scope>NUCLEOTIDE SEQUENCE</scope>
</reference>
<organism evidence="14">
    <name type="scientific">Actinocyclus sp.</name>
    <name type="common">in: diatoms</name>
    <dbReference type="NCBI Taxonomy" id="1923973"/>
    <lineage>
        <taxon>Eukaryota</taxon>
        <taxon>Sar</taxon>
        <taxon>Stramenopiles</taxon>
        <taxon>Ochrophyta</taxon>
        <taxon>Bacillariophyta</taxon>
        <taxon>Coscinodiscophyceae</taxon>
        <taxon>Coscinodiscophycidae</taxon>
        <taxon>Coscinodiscales</taxon>
        <taxon>Hemidiscaceae</taxon>
        <taxon>Actinocyclus</taxon>
    </lineage>
</organism>
<evidence type="ECO:0000256" key="9">
    <source>
        <dbReference type="ARBA" id="ARBA00023146"/>
    </source>
</evidence>
<keyword evidence="6 11" id="KW-0067">ATP-binding</keyword>
<name>A0A9E8YA34_9STRA</name>
<keyword evidence="9 11" id="KW-0030">Aminoacyl-tRNA synthetase</keyword>
<dbReference type="NCBIfam" id="TIGR00472">
    <property type="entry name" value="pheT_bact"/>
    <property type="match status" value="1"/>
</dbReference>
<dbReference type="Gene3D" id="3.30.56.10">
    <property type="match status" value="2"/>
</dbReference>
<dbReference type="InterPro" id="IPR036690">
    <property type="entry name" value="Fdx_antiC-bd_sf"/>
</dbReference>
<feature type="binding site" evidence="11">
    <location>
        <position position="370"/>
    </location>
    <ligand>
        <name>Mg(2+)</name>
        <dbReference type="ChEBI" id="CHEBI:18420"/>
        <note>shared with alpha subunit</note>
    </ligand>
</feature>
<accession>A0A9E8YA34</accession>
<dbReference type="InterPro" id="IPR009061">
    <property type="entry name" value="DNA-bd_dom_put_sf"/>
</dbReference>
<feature type="binding site" evidence="11">
    <location>
        <position position="369"/>
    </location>
    <ligand>
        <name>Mg(2+)</name>
        <dbReference type="ChEBI" id="CHEBI:18420"/>
        <note>shared with alpha subunit</note>
    </ligand>
</feature>
<dbReference type="SUPFAM" id="SSF56037">
    <property type="entry name" value="PheT/TilS domain"/>
    <property type="match status" value="1"/>
</dbReference>
<evidence type="ECO:0000256" key="7">
    <source>
        <dbReference type="ARBA" id="ARBA00022842"/>
    </source>
</evidence>
<comment type="subcellular location">
    <subcellularLocation>
        <location evidence="11">Plastid</location>
        <location evidence="11">Chloroplast</location>
    </subcellularLocation>
</comment>
<dbReference type="InterPro" id="IPR041616">
    <property type="entry name" value="PheRS_beta_core"/>
</dbReference>
<feature type="domain" description="B5" evidence="13">
    <location>
        <begin position="294"/>
        <end position="382"/>
    </location>
</feature>
<keyword evidence="14" id="KW-0150">Chloroplast</keyword>
<dbReference type="Pfam" id="PF17759">
    <property type="entry name" value="tRNA_synthFbeta"/>
    <property type="match status" value="1"/>
</dbReference>
<dbReference type="InterPro" id="IPR045060">
    <property type="entry name" value="Phe-tRNA-ligase_IIc_bsu"/>
</dbReference>
<evidence type="ECO:0000256" key="8">
    <source>
        <dbReference type="ARBA" id="ARBA00022917"/>
    </source>
</evidence>
<dbReference type="SUPFAM" id="SSF46955">
    <property type="entry name" value="Putative DNA-binding domain"/>
    <property type="match status" value="2"/>
</dbReference>
<evidence type="ECO:0000256" key="11">
    <source>
        <dbReference type="HAMAP-Rule" id="MF_00283"/>
    </source>
</evidence>
<sequence length="698" mass="80559">MRVSLNWLNQLVNIENVNLEHLIEKLTLGGFEVEEIIEVNIDGKKEIVIDISATANRADSLSIKGIAKEINSLMNIPQKNYKFVKPYQEKSFSPMEEIKDCSVFFAVTIENLNNYNAPHWLKQRLISVGISPVNNLLDYQNYILLETGFPFEFYDLEKIKEKVGTSKLDLTLGYPKNKTKFIGNNDVEYNLDKKTEVVKVGEEILSIAGILSNKNVSYELNTKSLLIEGAIYNSKKIRKTSRVLNIRTDRSARYEKGLNDYSFVQSFNRLLTLLKNLNPNLVCKLITVYKKSENIIPPITLKYENIVKILGPTKIKTTIQKNQIDHSEISYFLTQLNFKFNFNPKTLVWKIQVPSYRSEDITREIDVIEEIGRLYGFNNFIISLPKIHQIGWKDVSYQMRKKLTLCFLNEGLNELIHYSFVKENQKNPVKLLNPLSSDFKNLRTSLLPNIIQTVSDNIKQTNISIEGFEFGHVFSQNRISEYQEVEFVAGIFGGIPIKTKWSDKSKNLSWFEAKGKIEEIFLKLNLSVSWNILTSSVYDNIVHPYRSVELFLNNGISLGVFGQIHPIQAKKLNLSSELYLFEFNFDLLMVEMKKNKLPIYKNYSSYPKILKDLSFIVSCNFSFEDIKNTILSRGGVYLVNVELLDEYQGKLIPSFCTSLCVQLMFQSNEKTLTTKEIEDVMQDIELVLTEKFDAKIRI</sequence>
<dbReference type="Gene3D" id="3.30.930.10">
    <property type="entry name" value="Bira Bifunctional Protein, Domain 2"/>
    <property type="match status" value="1"/>
</dbReference>
<dbReference type="SMART" id="SM00874">
    <property type="entry name" value="B5"/>
    <property type="match status" value="1"/>
</dbReference>
<evidence type="ECO:0000259" key="13">
    <source>
        <dbReference type="PROSITE" id="PS51483"/>
    </source>
</evidence>
<protein>
    <recommendedName>
        <fullName evidence="11">Phenylalanine--tRNA ligase beta subunit, chloroplastic</fullName>
        <ecNumber evidence="11">6.1.1.20</ecNumber>
    </recommendedName>
    <alternativeName>
        <fullName evidence="11">Phenylalanyl-tRNA synthetase beta subunit</fullName>
        <shortName evidence="11">PheRS</shortName>
    </alternativeName>
</protein>
<dbReference type="InterPro" id="IPR004532">
    <property type="entry name" value="Phe-tRNA-ligase_IIc_bsu_bact"/>
</dbReference>
<dbReference type="HAMAP" id="MF_00283">
    <property type="entry name" value="Phe_tRNA_synth_beta1"/>
    <property type="match status" value="1"/>
</dbReference>
<dbReference type="SUPFAM" id="SSF55681">
    <property type="entry name" value="Class II aaRS and biotin synthetases"/>
    <property type="match status" value="1"/>
</dbReference>
<feature type="domain" description="FDX-ACB" evidence="12">
    <location>
        <begin position="604"/>
        <end position="697"/>
    </location>
</feature>
<geneLocation type="chloroplast" evidence="14"/>
<dbReference type="InterPro" id="IPR045864">
    <property type="entry name" value="aa-tRNA-synth_II/BPL/LPL"/>
</dbReference>
<dbReference type="CDD" id="cd00769">
    <property type="entry name" value="PheRS_beta_core"/>
    <property type="match status" value="1"/>
</dbReference>
<keyword evidence="14" id="KW-0934">Plastid</keyword>
<feature type="binding site" evidence="11">
    <location>
        <position position="366"/>
    </location>
    <ligand>
        <name>Mg(2+)</name>
        <dbReference type="ChEBI" id="CHEBI:18420"/>
        <note>shared with alpha subunit</note>
    </ligand>
</feature>
<dbReference type="PROSITE" id="PS51483">
    <property type="entry name" value="B5"/>
    <property type="match status" value="1"/>
</dbReference>
<keyword evidence="8 11" id="KW-0648">Protein biosynthesis</keyword>
<evidence type="ECO:0000256" key="5">
    <source>
        <dbReference type="ARBA" id="ARBA00022741"/>
    </source>
</evidence>
<keyword evidence="3 11" id="KW-0436">Ligase</keyword>
<dbReference type="EC" id="6.1.1.20" evidence="11"/>
<dbReference type="GO" id="GO:0009507">
    <property type="term" value="C:chloroplast"/>
    <property type="evidence" value="ECO:0007669"/>
    <property type="project" value="UniProtKB-SubCell"/>
</dbReference>
<dbReference type="SMART" id="SM00896">
    <property type="entry name" value="FDX-ACB"/>
    <property type="match status" value="1"/>
</dbReference>
<evidence type="ECO:0000256" key="4">
    <source>
        <dbReference type="ARBA" id="ARBA00022723"/>
    </source>
</evidence>
<dbReference type="GO" id="GO:0004826">
    <property type="term" value="F:phenylalanine-tRNA ligase activity"/>
    <property type="evidence" value="ECO:0007669"/>
    <property type="project" value="UniProtKB-UniRule"/>
</dbReference>
<dbReference type="Pfam" id="PF03483">
    <property type="entry name" value="B3_4"/>
    <property type="match status" value="1"/>
</dbReference>
<comment type="subunit">
    <text evidence="2 11">Tetramer of two alpha and two beta subunits.</text>
</comment>
<dbReference type="InterPro" id="IPR005147">
    <property type="entry name" value="tRNA_synthase_B5-dom"/>
</dbReference>
<evidence type="ECO:0000256" key="3">
    <source>
        <dbReference type="ARBA" id="ARBA00022598"/>
    </source>
</evidence>
<dbReference type="SUPFAM" id="SSF54991">
    <property type="entry name" value="Anticodon-binding domain of PheRS"/>
    <property type="match status" value="1"/>
</dbReference>
<proteinExistence type="inferred from homology"/>
<dbReference type="EMBL" id="OM827248">
    <property type="protein sequence ID" value="WAJ57510.1"/>
    <property type="molecule type" value="Genomic_DNA"/>
</dbReference>
<evidence type="ECO:0000313" key="14">
    <source>
        <dbReference type="EMBL" id="WAJ57510.1"/>
    </source>
</evidence>
<dbReference type="PANTHER" id="PTHR10947:SF0">
    <property type="entry name" value="PHENYLALANINE--TRNA LIGASE BETA SUBUNIT"/>
    <property type="match status" value="1"/>
</dbReference>
<comment type="cofactor">
    <cofactor evidence="11">
        <name>Mg(2+)</name>
        <dbReference type="ChEBI" id="CHEBI:18420"/>
    </cofactor>
    <text evidence="11">Binds 2 magnesium ions per tetramer.</text>
</comment>
<keyword evidence="7 11" id="KW-0460">Magnesium</keyword>
<dbReference type="GO" id="GO:0005524">
    <property type="term" value="F:ATP binding"/>
    <property type="evidence" value="ECO:0007669"/>
    <property type="project" value="UniProtKB-UniRule"/>
</dbReference>
<evidence type="ECO:0000256" key="10">
    <source>
        <dbReference type="ARBA" id="ARBA00049255"/>
    </source>
</evidence>
<evidence type="ECO:0000256" key="6">
    <source>
        <dbReference type="ARBA" id="ARBA00022840"/>
    </source>
</evidence>
<dbReference type="PROSITE" id="PS51447">
    <property type="entry name" value="FDX_ACB"/>
    <property type="match status" value="1"/>
</dbReference>
<dbReference type="GO" id="GO:0009328">
    <property type="term" value="C:phenylalanine-tRNA ligase complex"/>
    <property type="evidence" value="ECO:0007669"/>
    <property type="project" value="TreeGrafter"/>
</dbReference>
<dbReference type="GO" id="GO:0003723">
    <property type="term" value="F:RNA binding"/>
    <property type="evidence" value="ECO:0007669"/>
    <property type="project" value="InterPro"/>
</dbReference>
<dbReference type="PANTHER" id="PTHR10947">
    <property type="entry name" value="PHENYLALANYL-TRNA SYNTHETASE BETA CHAIN AND LEUCINE-RICH REPEAT-CONTAINING PROTEIN 47"/>
    <property type="match status" value="1"/>
</dbReference>
<dbReference type="AlphaFoldDB" id="A0A9E8YA34"/>
<feature type="binding site" evidence="11">
    <location>
        <position position="360"/>
    </location>
    <ligand>
        <name>Mg(2+)</name>
        <dbReference type="ChEBI" id="CHEBI:18420"/>
        <note>shared with alpha subunit</note>
    </ligand>
</feature>
<evidence type="ECO:0000259" key="12">
    <source>
        <dbReference type="PROSITE" id="PS51447"/>
    </source>
</evidence>
<dbReference type="Pfam" id="PF03147">
    <property type="entry name" value="FDX-ACB"/>
    <property type="match status" value="1"/>
</dbReference>
<dbReference type="InterPro" id="IPR020825">
    <property type="entry name" value="Phe-tRNA_synthase-like_B3/B4"/>
</dbReference>
<dbReference type="Pfam" id="PF03484">
    <property type="entry name" value="B5"/>
    <property type="match status" value="1"/>
</dbReference>
<dbReference type="Gene3D" id="3.30.70.380">
    <property type="entry name" value="Ferrodoxin-fold anticodon-binding domain"/>
    <property type="match status" value="1"/>
</dbReference>
<dbReference type="GO" id="GO:0000287">
    <property type="term" value="F:magnesium ion binding"/>
    <property type="evidence" value="ECO:0007669"/>
    <property type="project" value="UniProtKB-UniRule"/>
</dbReference>
<keyword evidence="4 11" id="KW-0479">Metal-binding</keyword>